<dbReference type="GO" id="GO:0006631">
    <property type="term" value="P:fatty acid metabolic process"/>
    <property type="evidence" value="ECO:0007669"/>
    <property type="project" value="InterPro"/>
</dbReference>
<dbReference type="STRING" id="465820.NS263_13955"/>
<organism evidence="7 8">
    <name type="scientific">Curtobacterium oceanosedimentum</name>
    <dbReference type="NCBI Taxonomy" id="465820"/>
    <lineage>
        <taxon>Bacteria</taxon>
        <taxon>Bacillati</taxon>
        <taxon>Actinomycetota</taxon>
        <taxon>Actinomycetes</taxon>
        <taxon>Micrococcales</taxon>
        <taxon>Microbacteriaceae</taxon>
        <taxon>Curtobacterium</taxon>
    </lineage>
</organism>
<name>A0A147DPS5_9MICO</name>
<dbReference type="InterPro" id="IPR036291">
    <property type="entry name" value="NAD(P)-bd_dom_sf"/>
</dbReference>
<dbReference type="PANTHER" id="PTHR48075">
    <property type="entry name" value="3-HYDROXYACYL-COA DEHYDROGENASE FAMILY PROTEIN"/>
    <property type="match status" value="1"/>
</dbReference>
<evidence type="ECO:0000256" key="3">
    <source>
        <dbReference type="ARBA" id="ARBA00023002"/>
    </source>
</evidence>
<comment type="caution">
    <text evidence="7">The sequence shown here is derived from an EMBL/GenBank/DDBJ whole genome shotgun (WGS) entry which is preliminary data.</text>
</comment>
<evidence type="ECO:0000259" key="6">
    <source>
        <dbReference type="Pfam" id="PF02737"/>
    </source>
</evidence>
<protein>
    <submittedName>
        <fullName evidence="7">3-hydroxybutyryl-CoA dehydrogenase</fullName>
    </submittedName>
</protein>
<comment type="pathway">
    <text evidence="1">Lipid metabolism; butanoate metabolism.</text>
</comment>
<keyword evidence="3" id="KW-0560">Oxidoreductase</keyword>
<dbReference type="InterPro" id="IPR013328">
    <property type="entry name" value="6PGD_dom2"/>
</dbReference>
<evidence type="ECO:0000313" key="8">
    <source>
        <dbReference type="Proteomes" id="UP000072763"/>
    </source>
</evidence>
<dbReference type="SUPFAM" id="SSF51735">
    <property type="entry name" value="NAD(P)-binding Rossmann-fold domains"/>
    <property type="match status" value="1"/>
</dbReference>
<dbReference type="InterPro" id="IPR006176">
    <property type="entry name" value="3-OHacyl-CoA_DH_NAD-bd"/>
</dbReference>
<dbReference type="SUPFAM" id="SSF48179">
    <property type="entry name" value="6-phosphogluconate dehydrogenase C-terminal domain-like"/>
    <property type="match status" value="1"/>
</dbReference>
<gene>
    <name evidence="7" type="ORF">NS359_10005</name>
</gene>
<feature type="domain" description="3-hydroxyacyl-CoA dehydrogenase NAD binding" evidence="6">
    <location>
        <begin position="14"/>
        <end position="181"/>
    </location>
</feature>
<dbReference type="Gene3D" id="3.40.50.720">
    <property type="entry name" value="NAD(P)-binding Rossmann-like Domain"/>
    <property type="match status" value="1"/>
</dbReference>
<accession>A0A147DPS5</accession>
<evidence type="ECO:0000256" key="4">
    <source>
        <dbReference type="PIRSR" id="PIRSR000105-1"/>
    </source>
</evidence>
<evidence type="ECO:0000256" key="1">
    <source>
        <dbReference type="ARBA" id="ARBA00005086"/>
    </source>
</evidence>
<feature type="domain" description="3-hydroxyacyl-CoA dehydrogenase C-terminal" evidence="5">
    <location>
        <begin position="189"/>
        <end position="285"/>
    </location>
</feature>
<feature type="site" description="Important for catalytic activity" evidence="4">
    <location>
        <position position="143"/>
    </location>
</feature>
<dbReference type="PANTHER" id="PTHR48075:SF3">
    <property type="entry name" value="3-HYDROXYACYL-COA DEHYDROGENASE"/>
    <property type="match status" value="1"/>
</dbReference>
<dbReference type="InterPro" id="IPR022694">
    <property type="entry name" value="3-OHacyl-CoA_DH"/>
</dbReference>
<sequence>MPYQPPRDTADRPVTVIGGGTLGRRIALMFASGGAEVRIHDLSDEVRAAAVAYVEETLPGVVEARDGASAGTVRGETDLEVAVAGAWLVVEAIPERLDLKTPLFGRLDAIVAADTILATNSSSYASRLVIDEVEHPERVLNVHFYMPPQQNAVDLMSDGQTDPAVIDLLLDVLPRYGVHPFLARRESTGFIFNRIWAAIKREALAVVADGVSTPEDVDAMWQVNSGAPAGPFRMMDQVGLDVVLDIEEHYAADDPHLPEGPRRLLRGYVDAGHFGVKTGRGFYRYDD</sequence>
<dbReference type="PATRIC" id="fig|465820.4.peg.2176"/>
<dbReference type="PIRSF" id="PIRSF000105">
    <property type="entry name" value="HCDH"/>
    <property type="match status" value="1"/>
</dbReference>
<dbReference type="OrthoDB" id="9771883at2"/>
<comment type="similarity">
    <text evidence="2">Belongs to the 3-hydroxyacyl-CoA dehydrogenase family.</text>
</comment>
<evidence type="ECO:0000259" key="5">
    <source>
        <dbReference type="Pfam" id="PF00725"/>
    </source>
</evidence>
<dbReference type="RefSeq" id="WP_058749985.1">
    <property type="nucleotide sequence ID" value="NZ_LDRC01000052.1"/>
</dbReference>
<dbReference type="EMBL" id="LDRC01000052">
    <property type="protein sequence ID" value="KTR51486.1"/>
    <property type="molecule type" value="Genomic_DNA"/>
</dbReference>
<dbReference type="GO" id="GO:0016616">
    <property type="term" value="F:oxidoreductase activity, acting on the CH-OH group of donors, NAD or NADP as acceptor"/>
    <property type="evidence" value="ECO:0007669"/>
    <property type="project" value="InterPro"/>
</dbReference>
<dbReference type="InterPro" id="IPR006108">
    <property type="entry name" value="3HC_DH_C"/>
</dbReference>
<proteinExistence type="inferred from homology"/>
<evidence type="ECO:0000313" key="7">
    <source>
        <dbReference type="EMBL" id="KTR51486.1"/>
    </source>
</evidence>
<dbReference type="GO" id="GO:0070403">
    <property type="term" value="F:NAD+ binding"/>
    <property type="evidence" value="ECO:0007669"/>
    <property type="project" value="InterPro"/>
</dbReference>
<dbReference type="Gene3D" id="1.10.1040.10">
    <property type="entry name" value="N-(1-d-carboxylethyl)-l-norvaline Dehydrogenase, domain 2"/>
    <property type="match status" value="1"/>
</dbReference>
<evidence type="ECO:0000256" key="2">
    <source>
        <dbReference type="ARBA" id="ARBA00009463"/>
    </source>
</evidence>
<dbReference type="Pfam" id="PF02737">
    <property type="entry name" value="3HCDH_N"/>
    <property type="match status" value="1"/>
</dbReference>
<dbReference type="InterPro" id="IPR008927">
    <property type="entry name" value="6-PGluconate_DH-like_C_sf"/>
</dbReference>
<dbReference type="Proteomes" id="UP000072763">
    <property type="component" value="Unassembled WGS sequence"/>
</dbReference>
<dbReference type="AlphaFoldDB" id="A0A147DPS5"/>
<reference evidence="7 8" key="1">
    <citation type="journal article" date="2016" name="Front. Microbiol.">
        <title>Genomic Resource of Rice Seed Associated Bacteria.</title>
        <authorList>
            <person name="Midha S."/>
            <person name="Bansal K."/>
            <person name="Sharma S."/>
            <person name="Kumar N."/>
            <person name="Patil P.P."/>
            <person name="Chaudhry V."/>
            <person name="Patil P.B."/>
        </authorList>
    </citation>
    <scope>NUCLEOTIDE SEQUENCE [LARGE SCALE GENOMIC DNA]</scope>
    <source>
        <strain evidence="7 8">NS359</strain>
    </source>
</reference>
<dbReference type="Pfam" id="PF00725">
    <property type="entry name" value="3HCDH"/>
    <property type="match status" value="1"/>
</dbReference>